<evidence type="ECO:0000256" key="3">
    <source>
        <dbReference type="RuleBase" id="RU003719"/>
    </source>
</evidence>
<dbReference type="Pfam" id="PF00389">
    <property type="entry name" value="2-Hacid_dh"/>
    <property type="match status" value="1"/>
</dbReference>
<dbReference type="SUPFAM" id="SSF52283">
    <property type="entry name" value="Formate/glycerate dehydrogenase catalytic domain-like"/>
    <property type="match status" value="1"/>
</dbReference>
<evidence type="ECO:0000256" key="1">
    <source>
        <dbReference type="ARBA" id="ARBA00023002"/>
    </source>
</evidence>
<dbReference type="PROSITE" id="PS00671">
    <property type="entry name" value="D_2_HYDROXYACID_DH_3"/>
    <property type="match status" value="1"/>
</dbReference>
<dbReference type="PANTHER" id="PTHR43333">
    <property type="entry name" value="2-HACID_DH_C DOMAIN-CONTAINING PROTEIN"/>
    <property type="match status" value="1"/>
</dbReference>
<evidence type="ECO:0000259" key="5">
    <source>
        <dbReference type="Pfam" id="PF02826"/>
    </source>
</evidence>
<sequence length="317" mass="34143">MPPERLKIVVFHPRAEAYKSLLTRAAVDAEIVVAKDEAALASSIEGAQVLLTLTCPPVVIEHGGALRWIQAASAGIDPLLARREALRDIAVTNARGIHADHIGDYAMAAMLMLLWDMPGLLRHQAERVWHREPKPALAGRTLGVAGLGALGQGIVRRARASGMEVIGLSRGGAPVEGVSQVYRRDELEEMLPRCDFLALVVPGTPETERMIDARALGLMKPGAFLVNLARGSVVDEAALVAALEGGRLAGAALDVFETEPLPAASPLWAMPNVIVTPHVAGMSDDYDERVLQIFLDNLARFRRGEALRNRVDLSRGY</sequence>
<evidence type="ECO:0000313" key="7">
    <source>
        <dbReference type="Proteomes" id="UP001151088"/>
    </source>
</evidence>
<comment type="caution">
    <text evidence="6">The sequence shown here is derived from an EMBL/GenBank/DDBJ whole genome shotgun (WGS) entry which is preliminary data.</text>
</comment>
<dbReference type="InterPro" id="IPR029753">
    <property type="entry name" value="D-isomer_DH_CS"/>
</dbReference>
<organism evidence="6 7">
    <name type="scientific">Ancylobacter mangrovi</name>
    <dbReference type="NCBI Taxonomy" id="2972472"/>
    <lineage>
        <taxon>Bacteria</taxon>
        <taxon>Pseudomonadati</taxon>
        <taxon>Pseudomonadota</taxon>
        <taxon>Alphaproteobacteria</taxon>
        <taxon>Hyphomicrobiales</taxon>
        <taxon>Xanthobacteraceae</taxon>
        <taxon>Ancylobacter</taxon>
    </lineage>
</organism>
<comment type="similarity">
    <text evidence="3">Belongs to the D-isomer specific 2-hydroxyacid dehydrogenase family.</text>
</comment>
<dbReference type="Gene3D" id="3.40.50.720">
    <property type="entry name" value="NAD(P)-binding Rossmann-like Domain"/>
    <property type="match status" value="2"/>
</dbReference>
<dbReference type="SUPFAM" id="SSF51735">
    <property type="entry name" value="NAD(P)-binding Rossmann-fold domains"/>
    <property type="match status" value="1"/>
</dbReference>
<keyword evidence="1 3" id="KW-0560">Oxidoreductase</keyword>
<dbReference type="InterPro" id="IPR006139">
    <property type="entry name" value="D-isomer_2_OHA_DH_cat_dom"/>
</dbReference>
<feature type="domain" description="D-isomer specific 2-hydroxyacid dehydrogenase NAD-binding" evidence="5">
    <location>
        <begin position="107"/>
        <end position="280"/>
    </location>
</feature>
<dbReference type="GO" id="GO:0016616">
    <property type="term" value="F:oxidoreductase activity, acting on the CH-OH group of donors, NAD or NADP as acceptor"/>
    <property type="evidence" value="ECO:0007669"/>
    <property type="project" value="InterPro"/>
</dbReference>
<dbReference type="Proteomes" id="UP001151088">
    <property type="component" value="Unassembled WGS sequence"/>
</dbReference>
<dbReference type="AlphaFoldDB" id="A0A9X2PFD5"/>
<dbReference type="Pfam" id="PF02826">
    <property type="entry name" value="2-Hacid_dh_C"/>
    <property type="match status" value="1"/>
</dbReference>
<dbReference type="CDD" id="cd05300">
    <property type="entry name" value="2-Hacid_dh_1"/>
    <property type="match status" value="1"/>
</dbReference>
<evidence type="ECO:0000313" key="6">
    <source>
        <dbReference type="EMBL" id="MCS0494462.1"/>
    </source>
</evidence>
<protein>
    <submittedName>
        <fullName evidence="6">D-2-hydroxyacid dehydrogenase</fullName>
    </submittedName>
</protein>
<dbReference type="EMBL" id="JANTHZ010000001">
    <property type="protein sequence ID" value="MCS0494462.1"/>
    <property type="molecule type" value="Genomic_DNA"/>
</dbReference>
<name>A0A9X2PFD5_9HYPH</name>
<feature type="domain" description="D-isomer specific 2-hydroxyacid dehydrogenase catalytic" evidence="4">
    <location>
        <begin position="8"/>
        <end position="311"/>
    </location>
</feature>
<reference evidence="6" key="1">
    <citation type="submission" date="2022-08" db="EMBL/GenBank/DDBJ databases">
        <authorList>
            <person name="Li F."/>
        </authorList>
    </citation>
    <scope>NUCLEOTIDE SEQUENCE</scope>
    <source>
        <strain evidence="6">MQZ15Z-1</strain>
    </source>
</reference>
<evidence type="ECO:0000259" key="4">
    <source>
        <dbReference type="Pfam" id="PF00389"/>
    </source>
</evidence>
<dbReference type="InterPro" id="IPR036291">
    <property type="entry name" value="NAD(P)-bd_dom_sf"/>
</dbReference>
<dbReference type="GO" id="GO:0051287">
    <property type="term" value="F:NAD binding"/>
    <property type="evidence" value="ECO:0007669"/>
    <property type="project" value="InterPro"/>
</dbReference>
<accession>A0A9X2PFD5</accession>
<keyword evidence="2" id="KW-0520">NAD</keyword>
<dbReference type="RefSeq" id="WP_258731414.1">
    <property type="nucleotide sequence ID" value="NZ_JANTHZ010000001.1"/>
</dbReference>
<evidence type="ECO:0000256" key="2">
    <source>
        <dbReference type="ARBA" id="ARBA00023027"/>
    </source>
</evidence>
<keyword evidence="7" id="KW-1185">Reference proteome</keyword>
<dbReference type="InterPro" id="IPR006140">
    <property type="entry name" value="D-isomer_DH_NAD-bd"/>
</dbReference>
<gene>
    <name evidence="6" type="ORF">NVS89_05080</name>
</gene>
<proteinExistence type="inferred from homology"/>
<dbReference type="PANTHER" id="PTHR43333:SF1">
    <property type="entry name" value="D-ISOMER SPECIFIC 2-HYDROXYACID DEHYDROGENASE NAD-BINDING DOMAIN-CONTAINING PROTEIN"/>
    <property type="match status" value="1"/>
</dbReference>